<dbReference type="EMBL" id="KZ305018">
    <property type="protein sequence ID" value="PIA64639.1"/>
    <property type="molecule type" value="Genomic_DNA"/>
</dbReference>
<reference evidence="8 9" key="1">
    <citation type="submission" date="2017-09" db="EMBL/GenBank/DDBJ databases">
        <title>WGS assembly of Aquilegia coerulea Goldsmith.</title>
        <authorList>
            <person name="Hodges S."/>
            <person name="Kramer E."/>
            <person name="Nordborg M."/>
            <person name="Tomkins J."/>
            <person name="Borevitz J."/>
            <person name="Derieg N."/>
            <person name="Yan J."/>
            <person name="Mihaltcheva S."/>
            <person name="Hayes R.D."/>
            <person name="Rokhsar D."/>
        </authorList>
    </citation>
    <scope>NUCLEOTIDE SEQUENCE [LARGE SCALE GENOMIC DNA]</scope>
    <source>
        <strain evidence="9">cv. Goldsmith</strain>
    </source>
</reference>
<evidence type="ECO:0000313" key="9">
    <source>
        <dbReference type="Proteomes" id="UP000230069"/>
    </source>
</evidence>
<dbReference type="GO" id="GO:0097361">
    <property type="term" value="C:cytosolic [4Fe-4S] assembly targeting complex"/>
    <property type="evidence" value="ECO:0007669"/>
    <property type="project" value="UniProtKB-UniRule"/>
</dbReference>
<evidence type="ECO:0000256" key="1">
    <source>
        <dbReference type="ARBA" id="ARBA00004123"/>
    </source>
</evidence>
<evidence type="ECO:0000259" key="7">
    <source>
        <dbReference type="Pfam" id="PF14500"/>
    </source>
</evidence>
<evidence type="ECO:0000313" key="8">
    <source>
        <dbReference type="EMBL" id="PIA64639.1"/>
    </source>
</evidence>
<dbReference type="Proteomes" id="UP000230069">
    <property type="component" value="Unassembled WGS sequence"/>
</dbReference>
<dbReference type="GO" id="GO:0006281">
    <property type="term" value="P:DNA repair"/>
    <property type="evidence" value="ECO:0007669"/>
    <property type="project" value="UniProtKB-UniRule"/>
</dbReference>
<feature type="domain" description="MMS19 C-terminal" evidence="6">
    <location>
        <begin position="705"/>
        <end position="1089"/>
    </location>
</feature>
<keyword evidence="5" id="KW-0234">DNA repair</keyword>
<dbReference type="GO" id="GO:0005634">
    <property type="term" value="C:nucleus"/>
    <property type="evidence" value="ECO:0007669"/>
    <property type="project" value="UniProtKB-SubCell"/>
</dbReference>
<proteinExistence type="inferred from homology"/>
<dbReference type="STRING" id="218851.A0A2G5F9F1"/>
<dbReference type="Pfam" id="PF12460">
    <property type="entry name" value="MMS19_C"/>
    <property type="match status" value="1"/>
</dbReference>
<dbReference type="Pfam" id="PF14500">
    <property type="entry name" value="MMS19_N"/>
    <property type="match status" value="1"/>
</dbReference>
<comment type="similarity">
    <text evidence="2 5">Belongs to the MET18/MMS19 family.</text>
</comment>
<comment type="subcellular location">
    <subcellularLocation>
        <location evidence="1 5">Nucleus</location>
    </subcellularLocation>
</comment>
<dbReference type="Gene3D" id="1.25.10.10">
    <property type="entry name" value="Leucine-rich Repeat Variant"/>
    <property type="match status" value="1"/>
</dbReference>
<comment type="function">
    <text evidence="5">Key component of the cytosolic iron-sulfur protein assembly (CIA) complex, a multiprotein complex that mediates the incorporation of iron-sulfur cluster into apoproteins specifically involved in DNA metabolism and genomic integrity. In the CIA complex, MMS19 acts as an adapter between early-acting CIA components and a subset of cellular target iron-sulfur proteins.</text>
</comment>
<keyword evidence="9" id="KW-1185">Reference proteome</keyword>
<dbReference type="GO" id="GO:0051604">
    <property type="term" value="P:protein maturation"/>
    <property type="evidence" value="ECO:0007669"/>
    <property type="project" value="UniProtKB-UniRule"/>
</dbReference>
<evidence type="ECO:0000256" key="2">
    <source>
        <dbReference type="ARBA" id="ARBA00009340"/>
    </source>
</evidence>
<dbReference type="EMBL" id="KZ305018">
    <property type="protein sequence ID" value="PIA64641.1"/>
    <property type="molecule type" value="Genomic_DNA"/>
</dbReference>
<protein>
    <recommendedName>
        <fullName evidence="5">MMS19 nucleotide excision repair protein</fullName>
    </recommendedName>
</protein>
<organism evidence="8 9">
    <name type="scientific">Aquilegia coerulea</name>
    <name type="common">Rocky mountain columbine</name>
    <dbReference type="NCBI Taxonomy" id="218851"/>
    <lineage>
        <taxon>Eukaryota</taxon>
        <taxon>Viridiplantae</taxon>
        <taxon>Streptophyta</taxon>
        <taxon>Embryophyta</taxon>
        <taxon>Tracheophyta</taxon>
        <taxon>Spermatophyta</taxon>
        <taxon>Magnoliopsida</taxon>
        <taxon>Ranunculales</taxon>
        <taxon>Ranunculaceae</taxon>
        <taxon>Thalictroideae</taxon>
        <taxon>Aquilegia</taxon>
    </lineage>
</organism>
<dbReference type="InterPro" id="IPR011989">
    <property type="entry name" value="ARM-like"/>
</dbReference>
<dbReference type="AlphaFoldDB" id="A0A2G5F9F1"/>
<evidence type="ECO:0000256" key="3">
    <source>
        <dbReference type="ARBA" id="ARBA00022737"/>
    </source>
</evidence>
<feature type="domain" description="MMS19 N-terminal" evidence="7">
    <location>
        <begin position="46"/>
        <end position="314"/>
    </location>
</feature>
<sequence length="1136" mass="125645">MAKSNSWISHIETFVDISSSLSQQTASRDAISVLLKSDLLTIEVLVKELGLYLTTTDYIIRGRGILLLAELLTCLAAKPLDSITVHSLVAFFTEKLADWQALHGTLIGCLTLLRRKSNVGMVTGSDAKSLADSYLQNIQVQPLGKQDRLLCFEIFECLLNHYPDVAAKLGDDLIYGICEAIDGEKDPECLMLTFHIVADLVELFPDPFGALAGFAEDLFDVLGRYFPLHFTHPNDDFVVKRDDLSRALMLAFASTPLFEPFVIPLLLDKLSSSLPLAKVDSLKYLSHCSVKYGPDLMAKHAKAIWSSLKDAICHSPQESILSRVSESPDDVGFLDDEIAKEALLCMQKFLLLEDGLFLSLILEDEDIELMLRSATSVIKYNDIPVENRKKLYALGCILSASAKVSISCCNKMFQHFFPRLMDILRLPKNCSTHACISDNIFSTFQQLNFGALYLCIELLVACRVLALSSENLPSASISVDETWCALLQQIFIPLTEVFHFILINSTSQDVCDADIYCGVKGLQILATYPRCFLPISESTFENILTIFVSILTAGRGETLLWTLSLKALMEIGAFIEKFHDSEKTSSYLTIVVEKVVSFICVDYSTMSLPQQLEAISGIGTTGPKFMLQATKGLEAAISANFTEASVKGNLKSVKKLVPLLQCFSNKVLPWFDKNGGFEDVALRFSVSIWDQIECNYTFNIGDQGKELLDRMMETVKLAVAGCSENNQGLILEKAYHVLSNTSFLLKESMPSSVAMKIEDSQLTQSLNPLSCRDEWVVSLFASVIIALRPRTPFQNARVILKLFISIFHKGHLPVAHALGSVINKLPLSRNIIDVSSACTLEEAMDIVSKMILCGSTPLRKSNVDNGNESPNRTLMVSDDDLVEPNAIVGLAWIGKGLVMRGNEKVKDIVMVFLRCLTCSKLGNTLLQGSSEQDAYSLVMRSAADAFHVILSDSDVCLNKRFHATLKPLYKQHFFSTMMPILLTSIKECDSPTTRGFLYRAFGNVISNAPLAAVLIFVLLDGLSILSMSVADRDLTYSLLLVLSGMIMDESGREAVTDNARSTINRLIGLISYPHMMLVRETAIQCLVAMTGLPHTRIFPMRTQVLQAISKALDDPKRTVRQEAVSCRQAWASIASK</sequence>
<dbReference type="GO" id="GO:0016226">
    <property type="term" value="P:iron-sulfur cluster assembly"/>
    <property type="evidence" value="ECO:0007669"/>
    <property type="project" value="UniProtKB-UniRule"/>
</dbReference>
<evidence type="ECO:0000259" key="6">
    <source>
        <dbReference type="Pfam" id="PF12460"/>
    </source>
</evidence>
<dbReference type="PANTHER" id="PTHR12891">
    <property type="entry name" value="DNA REPAIR/TRANSCRIPTION PROTEIN MET18/MMS19"/>
    <property type="match status" value="1"/>
</dbReference>
<dbReference type="OrthoDB" id="342900at2759"/>
<keyword evidence="5" id="KW-0227">DNA damage</keyword>
<dbReference type="PANTHER" id="PTHR12891:SF0">
    <property type="entry name" value="MMS19 NUCLEOTIDE EXCISION REPAIR PROTEIN HOMOLOG"/>
    <property type="match status" value="1"/>
</dbReference>
<keyword evidence="3" id="KW-0677">Repeat</keyword>
<evidence type="ECO:0000256" key="4">
    <source>
        <dbReference type="ARBA" id="ARBA00023242"/>
    </source>
</evidence>
<dbReference type="InterPro" id="IPR016024">
    <property type="entry name" value="ARM-type_fold"/>
</dbReference>
<keyword evidence="4 5" id="KW-0539">Nucleus</keyword>
<dbReference type="InterPro" id="IPR039920">
    <property type="entry name" value="MMS19"/>
</dbReference>
<name>A0A2G5F9F1_AQUCA</name>
<accession>A0A2G5F9F1</accession>
<dbReference type="InterPro" id="IPR024687">
    <property type="entry name" value="MMS19_C"/>
</dbReference>
<dbReference type="FunCoup" id="A0A2G5F9F1">
    <property type="interactions" value="3526"/>
</dbReference>
<dbReference type="InterPro" id="IPR029240">
    <property type="entry name" value="MMS19_N"/>
</dbReference>
<dbReference type="SUPFAM" id="SSF48371">
    <property type="entry name" value="ARM repeat"/>
    <property type="match status" value="1"/>
</dbReference>
<gene>
    <name evidence="8" type="ORF">AQUCO_00100245v1</name>
</gene>
<evidence type="ECO:0000256" key="5">
    <source>
        <dbReference type="RuleBase" id="RU367072"/>
    </source>
</evidence>